<dbReference type="Proteomes" id="UP001079430">
    <property type="component" value="Unassembled WGS sequence"/>
</dbReference>
<name>A0ABT4KK46_9HYPH</name>
<proteinExistence type="predicted"/>
<sequence>MAWCVFTVACVSLVAGCRSSAPEPQNMARTSLQTAPADLQLICANAVVAQAGGARVLPTSSRQLDATSYSVDVDAGGRKFNCVVDSSGGVKSVQPA</sequence>
<evidence type="ECO:0000313" key="2">
    <source>
        <dbReference type="Proteomes" id="UP001079430"/>
    </source>
</evidence>
<accession>A0ABT4KK46</accession>
<protein>
    <recommendedName>
        <fullName evidence="3">Lipoprotein</fullName>
    </recommendedName>
</protein>
<comment type="caution">
    <text evidence="1">The sequence shown here is derived from an EMBL/GenBank/DDBJ whole genome shotgun (WGS) entry which is preliminary data.</text>
</comment>
<evidence type="ECO:0000313" key="1">
    <source>
        <dbReference type="EMBL" id="MCZ4092279.1"/>
    </source>
</evidence>
<reference evidence="1" key="1">
    <citation type="submission" date="2022-10" db="EMBL/GenBank/DDBJ databases">
        <title>Whole genome sequencing of three plant growth promoting bacteria isolated from Vachellia tortilis subsp. raddiana in Morocco.</title>
        <authorList>
            <person name="Hnini M."/>
            <person name="Zouagui R."/>
            <person name="Zouagui H."/>
            <person name="Chemao Elfihri M.-W."/>
            <person name="Ibrahimi A."/>
            <person name="Sbabou L."/>
            <person name="Aurag J."/>
        </authorList>
    </citation>
    <scope>NUCLEOTIDE SEQUENCE</scope>
    <source>
        <strain evidence="1">LMR678</strain>
    </source>
</reference>
<keyword evidence="2" id="KW-1185">Reference proteome</keyword>
<dbReference type="EMBL" id="JAPVOI010000004">
    <property type="protein sequence ID" value="MCZ4092279.1"/>
    <property type="molecule type" value="Genomic_DNA"/>
</dbReference>
<organism evidence="1 2">
    <name type="scientific">Sinorhizobium psoraleae</name>
    <dbReference type="NCBI Taxonomy" id="520838"/>
    <lineage>
        <taxon>Bacteria</taxon>
        <taxon>Pseudomonadati</taxon>
        <taxon>Pseudomonadota</taxon>
        <taxon>Alphaproteobacteria</taxon>
        <taxon>Hyphomicrobiales</taxon>
        <taxon>Rhizobiaceae</taxon>
        <taxon>Sinorhizobium/Ensifer group</taxon>
        <taxon>Sinorhizobium</taxon>
    </lineage>
</organism>
<evidence type="ECO:0008006" key="3">
    <source>
        <dbReference type="Google" id="ProtNLM"/>
    </source>
</evidence>
<gene>
    <name evidence="1" type="ORF">O3W52_20065</name>
</gene>